<dbReference type="InterPro" id="IPR003594">
    <property type="entry name" value="HATPase_dom"/>
</dbReference>
<keyword evidence="6" id="KW-0418">Kinase</keyword>
<dbReference type="Proteomes" id="UP000307362">
    <property type="component" value="Unassembled WGS sequence"/>
</dbReference>
<dbReference type="Gene3D" id="3.30.565.10">
    <property type="entry name" value="Histidine kinase-like ATPase, C-terminal domain"/>
    <property type="match status" value="1"/>
</dbReference>
<dbReference type="PRINTS" id="PR00344">
    <property type="entry name" value="BCTRLSENSOR"/>
</dbReference>
<accession>A0A5S3YW69</accession>
<dbReference type="GO" id="GO:0000155">
    <property type="term" value="F:phosphorelay sensor kinase activity"/>
    <property type="evidence" value="ECO:0007669"/>
    <property type="project" value="InterPro"/>
</dbReference>
<evidence type="ECO:0000256" key="8">
    <source>
        <dbReference type="ARBA" id="ARBA00023012"/>
    </source>
</evidence>
<dbReference type="SUPFAM" id="SSF55874">
    <property type="entry name" value="ATPase domain of HSP90 chaperone/DNA topoisomerase II/histidine kinase"/>
    <property type="match status" value="1"/>
</dbReference>
<dbReference type="CDD" id="cd00075">
    <property type="entry name" value="HATPase"/>
    <property type="match status" value="1"/>
</dbReference>
<reference evidence="11 12" key="1">
    <citation type="submission" date="2017-12" db="EMBL/GenBank/DDBJ databases">
        <authorList>
            <person name="Paulsen S."/>
            <person name="Gram L.K."/>
        </authorList>
    </citation>
    <scope>NUCLEOTIDE SEQUENCE [LARGE SCALE GENOMIC DNA]</scope>
    <source>
        <strain evidence="11 12">S1189</strain>
    </source>
</reference>
<evidence type="ECO:0000313" key="11">
    <source>
        <dbReference type="EMBL" id="TMP82291.1"/>
    </source>
</evidence>
<dbReference type="EC" id="2.7.13.3" evidence="2"/>
<evidence type="ECO:0000256" key="1">
    <source>
        <dbReference type="ARBA" id="ARBA00000085"/>
    </source>
</evidence>
<dbReference type="CDD" id="cd00082">
    <property type="entry name" value="HisKA"/>
    <property type="match status" value="1"/>
</dbReference>
<protein>
    <recommendedName>
        <fullName evidence="2">histidine kinase</fullName>
        <ecNumber evidence="2">2.7.13.3</ecNumber>
    </recommendedName>
</protein>
<feature type="domain" description="Histidine kinase" evidence="10">
    <location>
        <begin position="242"/>
        <end position="441"/>
    </location>
</feature>
<evidence type="ECO:0000256" key="3">
    <source>
        <dbReference type="ARBA" id="ARBA00022553"/>
    </source>
</evidence>
<dbReference type="InterPro" id="IPR004358">
    <property type="entry name" value="Sig_transdc_His_kin-like_C"/>
</dbReference>
<organism evidence="11 12">
    <name type="scientific">Pseudoalteromonas phenolica</name>
    <dbReference type="NCBI Taxonomy" id="161398"/>
    <lineage>
        <taxon>Bacteria</taxon>
        <taxon>Pseudomonadati</taxon>
        <taxon>Pseudomonadota</taxon>
        <taxon>Gammaproteobacteria</taxon>
        <taxon>Alteromonadales</taxon>
        <taxon>Pseudoalteromonadaceae</taxon>
        <taxon>Pseudoalteromonas</taxon>
    </lineage>
</organism>
<dbReference type="PANTHER" id="PTHR43065:SF46">
    <property type="entry name" value="C4-DICARBOXYLATE TRANSPORT SENSOR PROTEIN DCTB"/>
    <property type="match status" value="1"/>
</dbReference>
<dbReference type="GO" id="GO:0005524">
    <property type="term" value="F:ATP binding"/>
    <property type="evidence" value="ECO:0007669"/>
    <property type="project" value="UniProtKB-KW"/>
</dbReference>
<name>A0A5S3YW69_9GAMM</name>
<keyword evidence="4" id="KW-0808">Transferase</keyword>
<evidence type="ECO:0000256" key="4">
    <source>
        <dbReference type="ARBA" id="ARBA00022679"/>
    </source>
</evidence>
<dbReference type="Pfam" id="PF02518">
    <property type="entry name" value="HATPase_c"/>
    <property type="match status" value="1"/>
</dbReference>
<feature type="transmembrane region" description="Helical" evidence="9">
    <location>
        <begin position="21"/>
        <end position="45"/>
    </location>
</feature>
<dbReference type="Gene3D" id="1.10.287.130">
    <property type="match status" value="1"/>
</dbReference>
<proteinExistence type="predicted"/>
<dbReference type="OrthoDB" id="1931120at2"/>
<keyword evidence="8" id="KW-0902">Two-component regulatory system</keyword>
<dbReference type="SMART" id="SM00387">
    <property type="entry name" value="HATPase_c"/>
    <property type="match status" value="1"/>
</dbReference>
<evidence type="ECO:0000256" key="2">
    <source>
        <dbReference type="ARBA" id="ARBA00012438"/>
    </source>
</evidence>
<evidence type="ECO:0000256" key="9">
    <source>
        <dbReference type="SAM" id="Phobius"/>
    </source>
</evidence>
<dbReference type="SUPFAM" id="SSF47384">
    <property type="entry name" value="Homodimeric domain of signal transducing histidine kinase"/>
    <property type="match status" value="1"/>
</dbReference>
<reference evidence="12" key="2">
    <citation type="submission" date="2019-06" db="EMBL/GenBank/DDBJ databases">
        <title>Co-occurence of chitin degradation, pigmentation and bioactivity in marine Pseudoalteromonas.</title>
        <authorList>
            <person name="Sonnenschein E.C."/>
            <person name="Bech P.K."/>
        </authorList>
    </citation>
    <scope>NUCLEOTIDE SEQUENCE [LARGE SCALE GENOMIC DNA]</scope>
    <source>
        <strain evidence="12">S1189</strain>
    </source>
</reference>
<keyword evidence="9" id="KW-0472">Membrane</keyword>
<keyword evidence="9" id="KW-0812">Transmembrane</keyword>
<dbReference type="AlphaFoldDB" id="A0A5S3YW69"/>
<evidence type="ECO:0000256" key="5">
    <source>
        <dbReference type="ARBA" id="ARBA00022741"/>
    </source>
</evidence>
<evidence type="ECO:0000256" key="7">
    <source>
        <dbReference type="ARBA" id="ARBA00022840"/>
    </source>
</evidence>
<dbReference type="InterPro" id="IPR003661">
    <property type="entry name" value="HisK_dim/P_dom"/>
</dbReference>
<gene>
    <name evidence="11" type="ORF">CWB73_05225</name>
</gene>
<keyword evidence="5" id="KW-0547">Nucleotide-binding</keyword>
<keyword evidence="9" id="KW-1133">Transmembrane helix</keyword>
<dbReference type="InterPro" id="IPR005467">
    <property type="entry name" value="His_kinase_dom"/>
</dbReference>
<dbReference type="InterPro" id="IPR036890">
    <property type="entry name" value="HATPase_C_sf"/>
</dbReference>
<feature type="transmembrane region" description="Helical" evidence="9">
    <location>
        <begin position="51"/>
        <end position="72"/>
    </location>
</feature>
<dbReference type="EMBL" id="PNCM01000012">
    <property type="protein sequence ID" value="TMP82291.1"/>
    <property type="molecule type" value="Genomic_DNA"/>
</dbReference>
<evidence type="ECO:0000313" key="12">
    <source>
        <dbReference type="Proteomes" id="UP000307362"/>
    </source>
</evidence>
<keyword evidence="7 11" id="KW-0067">ATP-binding</keyword>
<dbReference type="PROSITE" id="PS50109">
    <property type="entry name" value="HIS_KIN"/>
    <property type="match status" value="1"/>
</dbReference>
<comment type="caution">
    <text evidence="11">The sequence shown here is derived from an EMBL/GenBank/DDBJ whole genome shotgun (WGS) entry which is preliminary data.</text>
</comment>
<dbReference type="InterPro" id="IPR036097">
    <property type="entry name" value="HisK_dim/P_sf"/>
</dbReference>
<sequence>MSQHMFKLIKKLVEQLELRSIESILTLFIGSCLLVLSGLTSFILWYSSATVLVVCTVLVLLICPFALLCWFVKQTLLNPYYRFSAVLEAIRNEDYSLRANPKFNQGVVKLLADEITNISVELQNRKSQYDQQAVLVLRLIEQLATPIVVFNKEHRLHHANEAFSNWCKQPWQILRHTSADDLGFMLVDNKWQLRDESFISKWQLRHSQFTMQEQNYQLLVLTNIEQVVYHTEQVAWQKMTRVLSHEINNSLSPIKSLAQTLQDMLKRNDEFANLDPALQVIIERSNGLMQFVNRYANLSKQFDVHLEPFEITPLFKSVSNLFDYPIEIKCSKLEVLADKVLLEQVLVNLVKNAIEASKSQQPIQLDAYKQGKQIFIEVKDSGSGIQNADNLFVPFYTTKSQGKGIGLNLCRNMIEQQGAKLTLSNRLDAPGVVAQCQFYLH</sequence>
<evidence type="ECO:0000256" key="6">
    <source>
        <dbReference type="ARBA" id="ARBA00022777"/>
    </source>
</evidence>
<keyword evidence="3" id="KW-0597">Phosphoprotein</keyword>
<evidence type="ECO:0000259" key="10">
    <source>
        <dbReference type="PROSITE" id="PS50109"/>
    </source>
</evidence>
<comment type="catalytic activity">
    <reaction evidence="1">
        <text>ATP + protein L-histidine = ADP + protein N-phospho-L-histidine.</text>
        <dbReference type="EC" id="2.7.13.3"/>
    </reaction>
</comment>
<dbReference type="PANTHER" id="PTHR43065">
    <property type="entry name" value="SENSOR HISTIDINE KINASE"/>
    <property type="match status" value="1"/>
</dbReference>